<evidence type="ECO:0000259" key="1">
    <source>
        <dbReference type="Pfam" id="PF03358"/>
    </source>
</evidence>
<dbReference type="InterPro" id="IPR029039">
    <property type="entry name" value="Flavoprotein-like_sf"/>
</dbReference>
<keyword evidence="3" id="KW-1185">Reference proteome</keyword>
<dbReference type="Gene3D" id="3.40.50.360">
    <property type="match status" value="1"/>
</dbReference>
<evidence type="ECO:0000313" key="2">
    <source>
        <dbReference type="EMBL" id="MPC24896.1"/>
    </source>
</evidence>
<gene>
    <name evidence="2" type="ORF">E2C01_017990</name>
</gene>
<dbReference type="InterPro" id="IPR005025">
    <property type="entry name" value="FMN_Rdtase-like_dom"/>
</dbReference>
<name>A0A5B7DVA6_PORTR</name>
<dbReference type="Proteomes" id="UP000324222">
    <property type="component" value="Unassembled WGS sequence"/>
</dbReference>
<evidence type="ECO:0000313" key="3">
    <source>
        <dbReference type="Proteomes" id="UP000324222"/>
    </source>
</evidence>
<proteinExistence type="predicted"/>
<dbReference type="Pfam" id="PF03358">
    <property type="entry name" value="FMN_red"/>
    <property type="match status" value="1"/>
</dbReference>
<dbReference type="EMBL" id="VSRR010001387">
    <property type="protein sequence ID" value="MPC24896.1"/>
    <property type="molecule type" value="Genomic_DNA"/>
</dbReference>
<dbReference type="SUPFAM" id="SSF52218">
    <property type="entry name" value="Flavoproteins"/>
    <property type="match status" value="1"/>
</dbReference>
<dbReference type="GO" id="GO:0016491">
    <property type="term" value="F:oxidoreductase activity"/>
    <property type="evidence" value="ECO:0007669"/>
    <property type="project" value="InterPro"/>
</dbReference>
<comment type="caution">
    <text evidence="2">The sequence shown here is derived from an EMBL/GenBank/DDBJ whole genome shotgun (WGS) entry which is preliminary data.</text>
</comment>
<protein>
    <recommendedName>
        <fullName evidence="1">NADPH-dependent FMN reductase-like domain-containing protein</fullName>
    </recommendedName>
</protein>
<reference evidence="2 3" key="1">
    <citation type="submission" date="2019-05" db="EMBL/GenBank/DDBJ databases">
        <title>Another draft genome of Portunus trituberculatus and its Hox gene families provides insights of decapod evolution.</title>
        <authorList>
            <person name="Jeong J.-H."/>
            <person name="Song I."/>
            <person name="Kim S."/>
            <person name="Choi T."/>
            <person name="Kim D."/>
            <person name="Ryu S."/>
            <person name="Kim W."/>
        </authorList>
    </citation>
    <scope>NUCLEOTIDE SEQUENCE [LARGE SCALE GENOMIC DNA]</scope>
    <source>
        <tissue evidence="2">Muscle</tissue>
    </source>
</reference>
<organism evidence="2 3">
    <name type="scientific">Portunus trituberculatus</name>
    <name type="common">Swimming crab</name>
    <name type="synonym">Neptunus trituberculatus</name>
    <dbReference type="NCBI Taxonomy" id="210409"/>
    <lineage>
        <taxon>Eukaryota</taxon>
        <taxon>Metazoa</taxon>
        <taxon>Ecdysozoa</taxon>
        <taxon>Arthropoda</taxon>
        <taxon>Crustacea</taxon>
        <taxon>Multicrustacea</taxon>
        <taxon>Malacostraca</taxon>
        <taxon>Eumalacostraca</taxon>
        <taxon>Eucarida</taxon>
        <taxon>Decapoda</taxon>
        <taxon>Pleocyemata</taxon>
        <taxon>Brachyura</taxon>
        <taxon>Eubrachyura</taxon>
        <taxon>Portunoidea</taxon>
        <taxon>Portunidae</taxon>
        <taxon>Portuninae</taxon>
        <taxon>Portunus</taxon>
    </lineage>
</organism>
<feature type="domain" description="NADPH-dependent FMN reductase-like" evidence="1">
    <location>
        <begin position="42"/>
        <end position="114"/>
    </location>
</feature>
<sequence>MGQRVPAHYNAVHPSERLARELAQGTFATFKVLTAENINPLSLGTDGHLRQPLHFHPDQSQAPEWMKETNGKIEAADGLVVVTPEYNCALPPALTGTMDQFPPASYRHKPCGII</sequence>
<accession>A0A5B7DVA6</accession>
<dbReference type="AlphaFoldDB" id="A0A5B7DVA6"/>